<evidence type="ECO:0000256" key="1">
    <source>
        <dbReference type="ARBA" id="ARBA00008106"/>
    </source>
</evidence>
<dbReference type="InterPro" id="IPR023198">
    <property type="entry name" value="PGP-like_dom2"/>
</dbReference>
<evidence type="ECO:0000313" key="5">
    <source>
        <dbReference type="Proteomes" id="UP000287447"/>
    </source>
</evidence>
<dbReference type="InterPro" id="IPR006439">
    <property type="entry name" value="HAD-SF_hydro_IA"/>
</dbReference>
<dbReference type="Gene3D" id="3.40.50.1000">
    <property type="entry name" value="HAD superfamily/HAD-like"/>
    <property type="match status" value="1"/>
</dbReference>
<gene>
    <name evidence="4" type="ORF">EOI86_18610</name>
</gene>
<dbReference type="NCBIfam" id="TIGR01493">
    <property type="entry name" value="HAD-SF-IA-v2"/>
    <property type="match status" value="1"/>
</dbReference>
<accession>A0A437QK21</accession>
<dbReference type="SFLD" id="SFLDS00003">
    <property type="entry name" value="Haloacid_Dehalogenase"/>
    <property type="match status" value="1"/>
</dbReference>
<dbReference type="SFLD" id="SFLDG01129">
    <property type="entry name" value="C1.5:_HAD__Beta-PGM__Phosphata"/>
    <property type="match status" value="1"/>
</dbReference>
<name>A0A437QK21_9PROT</name>
<keyword evidence="2 3" id="KW-0378">Hydrolase</keyword>
<dbReference type="PRINTS" id="PR00413">
    <property type="entry name" value="HADHALOGNASE"/>
</dbReference>
<dbReference type="Pfam" id="PF00702">
    <property type="entry name" value="Hydrolase"/>
    <property type="match status" value="1"/>
</dbReference>
<protein>
    <recommendedName>
        <fullName evidence="3">(S)-2-haloacid dehalogenase</fullName>
        <ecNumber evidence="3">3.8.1.2</ecNumber>
    </recommendedName>
    <alternativeName>
        <fullName evidence="3">2-haloalkanoic acid dehalogenase</fullName>
    </alternativeName>
    <alternativeName>
        <fullName evidence="3">Halocarboxylic acid halidohydrolase</fullName>
    </alternativeName>
    <alternativeName>
        <fullName evidence="3">L-2-haloacid dehalogenase</fullName>
    </alternativeName>
</protein>
<dbReference type="OrthoDB" id="7989657at2"/>
<dbReference type="EMBL" id="SADE01000003">
    <property type="protein sequence ID" value="RVU34853.1"/>
    <property type="molecule type" value="Genomic_DNA"/>
</dbReference>
<sequence length="227" mass="25029">MTEITGIKACVFDAYGTLFDVNAAAAHLKDELGGKDAKLAEIWRLKQLQYSWLRSLMGDCYVEFWQVTQDGLDFAMEAVGLKDDALRKKLLDLYWKLDSYPEVPAMLQALKDGGLATAILSNGSPAMLDGAVQSSGIGDRLDAVLSVDEHGFYKPRPEIYEMVTEYFAIAPQEVCFMSSNGWDAAAAAHFGFQVCWVNRTGQPQERLPGEPKKVLNDLSELPALLGL</sequence>
<dbReference type="EC" id="3.8.1.2" evidence="3"/>
<dbReference type="NCBIfam" id="TIGR01428">
    <property type="entry name" value="HAD_type_II"/>
    <property type="match status" value="1"/>
</dbReference>
<reference evidence="5" key="1">
    <citation type="submission" date="2019-01" db="EMBL/GenBank/DDBJ databases">
        <title>Gri0909 isolated from a small marine red alga.</title>
        <authorList>
            <person name="Kim J."/>
            <person name="Jeong S.E."/>
            <person name="Jeon C.O."/>
        </authorList>
    </citation>
    <scope>NUCLEOTIDE SEQUENCE [LARGE SCALE GENOMIC DNA]</scope>
    <source>
        <strain evidence="5">Gri0909</strain>
    </source>
</reference>
<dbReference type="InterPro" id="IPR051540">
    <property type="entry name" value="S-2-haloacid_dehalogenase"/>
</dbReference>
<evidence type="ECO:0000256" key="2">
    <source>
        <dbReference type="ARBA" id="ARBA00022801"/>
    </source>
</evidence>
<comment type="caution">
    <text evidence="4">The sequence shown here is derived from an EMBL/GenBank/DDBJ whole genome shotgun (WGS) entry which is preliminary data.</text>
</comment>
<dbReference type="InterPro" id="IPR006328">
    <property type="entry name" value="2-HAD"/>
</dbReference>
<comment type="function">
    <text evidence="3">Catalyzes the hydrolytic dehalogenation of small (S)-2-haloalkanoic acids to yield the corresponding (R)-2-hydroxyalkanoic acids.</text>
</comment>
<dbReference type="PANTHER" id="PTHR43316:SF3">
    <property type="entry name" value="HALOACID DEHALOGENASE, TYPE II (AFU_ORTHOLOGUE AFUA_2G07750)-RELATED"/>
    <property type="match status" value="1"/>
</dbReference>
<dbReference type="Proteomes" id="UP000287447">
    <property type="component" value="Unassembled WGS sequence"/>
</dbReference>
<dbReference type="GO" id="GO:0018784">
    <property type="term" value="F:(S)-2-haloacid dehalogenase activity"/>
    <property type="evidence" value="ECO:0007669"/>
    <property type="project" value="UniProtKB-UniRule"/>
</dbReference>
<evidence type="ECO:0000313" key="4">
    <source>
        <dbReference type="EMBL" id="RVU34853.1"/>
    </source>
</evidence>
<dbReference type="SFLD" id="SFLDG01135">
    <property type="entry name" value="C1.5.6:_HAD__Beta-PGM__Phospha"/>
    <property type="match status" value="1"/>
</dbReference>
<dbReference type="AlphaFoldDB" id="A0A437QK21"/>
<dbReference type="Gene3D" id="1.10.150.240">
    <property type="entry name" value="Putative phosphatase, domain 2"/>
    <property type="match status" value="1"/>
</dbReference>
<organism evidence="4 5">
    <name type="scientific">Hwanghaeella grinnelliae</name>
    <dbReference type="NCBI Taxonomy" id="2500179"/>
    <lineage>
        <taxon>Bacteria</taxon>
        <taxon>Pseudomonadati</taxon>
        <taxon>Pseudomonadota</taxon>
        <taxon>Alphaproteobacteria</taxon>
        <taxon>Rhodospirillales</taxon>
        <taxon>Rhodospirillaceae</taxon>
        <taxon>Hwanghaeella</taxon>
    </lineage>
</organism>
<keyword evidence="5" id="KW-1185">Reference proteome</keyword>
<dbReference type="InterPro" id="IPR023214">
    <property type="entry name" value="HAD_sf"/>
</dbReference>
<dbReference type="SFLD" id="SFLDF00045">
    <property type="entry name" value="2-haloacid_dehalogenase"/>
    <property type="match status" value="1"/>
</dbReference>
<comment type="similarity">
    <text evidence="1 3">Belongs to the HAD-like hydrolase superfamily. S-2-haloalkanoic acid dehalogenase family.</text>
</comment>
<dbReference type="InterPro" id="IPR036412">
    <property type="entry name" value="HAD-like_sf"/>
</dbReference>
<dbReference type="SUPFAM" id="SSF56784">
    <property type="entry name" value="HAD-like"/>
    <property type="match status" value="1"/>
</dbReference>
<dbReference type="RefSeq" id="WP_127767070.1">
    <property type="nucleotide sequence ID" value="NZ_SADE01000003.1"/>
</dbReference>
<dbReference type="PANTHER" id="PTHR43316">
    <property type="entry name" value="HYDROLASE, HALOACID DELAHOGENASE-RELATED"/>
    <property type="match status" value="1"/>
</dbReference>
<evidence type="ECO:0000256" key="3">
    <source>
        <dbReference type="RuleBase" id="RU368077"/>
    </source>
</evidence>
<proteinExistence type="inferred from homology"/>
<comment type="catalytic activity">
    <reaction evidence="3">
        <text>an (S)-2-haloacid + H2O = a (2R)-2-hydroxycarboxylate + a halide anion + H(+)</text>
        <dbReference type="Rhea" id="RHEA:11192"/>
        <dbReference type="ChEBI" id="CHEBI:15377"/>
        <dbReference type="ChEBI" id="CHEBI:15378"/>
        <dbReference type="ChEBI" id="CHEBI:16042"/>
        <dbReference type="ChEBI" id="CHEBI:58314"/>
        <dbReference type="ChEBI" id="CHEBI:137405"/>
        <dbReference type="EC" id="3.8.1.2"/>
    </reaction>
</comment>
<dbReference type="CDD" id="cd02588">
    <property type="entry name" value="HAD_L2-DEX"/>
    <property type="match status" value="1"/>
</dbReference>